<accession>A0ABY9SHT4</accession>
<organism evidence="1 2">
    <name type="scientific">Buttiauxella selenatireducens</name>
    <dbReference type="NCBI Taxonomy" id="3073902"/>
    <lineage>
        <taxon>Bacteria</taxon>
        <taxon>Pseudomonadati</taxon>
        <taxon>Pseudomonadota</taxon>
        <taxon>Gammaproteobacteria</taxon>
        <taxon>Enterobacterales</taxon>
        <taxon>Enterobacteriaceae</taxon>
        <taxon>Buttiauxella</taxon>
    </lineage>
</organism>
<dbReference type="RefSeq" id="WP_309878808.1">
    <property type="nucleotide sequence ID" value="NZ_CP133838.1"/>
</dbReference>
<sequence>MSNLARTRPNNTTGVHLLQNYKNQGYRIHCNLTQVKAFTGIEVKPAHLHLFTQERSTAYLSKPYSTIEEGKEAAIKFFTLITGVQVYWNPNEK</sequence>
<keyword evidence="2" id="KW-1185">Reference proteome</keyword>
<proteinExistence type="predicted"/>
<dbReference type="Proteomes" id="UP001246690">
    <property type="component" value="Chromosome"/>
</dbReference>
<gene>
    <name evidence="1" type="ORF">RHD99_11075</name>
</gene>
<protein>
    <submittedName>
        <fullName evidence="1">Uncharacterized protein</fullName>
    </submittedName>
</protein>
<reference evidence="1 2" key="1">
    <citation type="submission" date="2023-09" db="EMBL/GenBank/DDBJ databases">
        <title>Buttiauxella selenatireducens sp. nov., isolated from the rhizosphere of Cardamine hupingshanesis.</title>
        <authorList>
            <person name="Zhang S."/>
            <person name="Xu Z."/>
            <person name="Wang H."/>
            <person name="Guo Y."/>
        </authorList>
    </citation>
    <scope>NUCLEOTIDE SEQUENCE [LARGE SCALE GENOMIC DNA]</scope>
    <source>
        <strain evidence="1 2">R73</strain>
    </source>
</reference>
<name>A0ABY9SHT4_9ENTR</name>
<dbReference type="EMBL" id="CP133838">
    <property type="protein sequence ID" value="WMY76425.1"/>
    <property type="molecule type" value="Genomic_DNA"/>
</dbReference>
<evidence type="ECO:0000313" key="1">
    <source>
        <dbReference type="EMBL" id="WMY76425.1"/>
    </source>
</evidence>
<evidence type="ECO:0000313" key="2">
    <source>
        <dbReference type="Proteomes" id="UP001246690"/>
    </source>
</evidence>